<evidence type="ECO:0000313" key="1">
    <source>
        <dbReference type="EMBL" id="JAH73361.1"/>
    </source>
</evidence>
<reference evidence="1" key="2">
    <citation type="journal article" date="2015" name="Fish Shellfish Immunol.">
        <title>Early steps in the European eel (Anguilla anguilla)-Vibrio vulnificus interaction in the gills: Role of the RtxA13 toxin.</title>
        <authorList>
            <person name="Callol A."/>
            <person name="Pajuelo D."/>
            <person name="Ebbesson L."/>
            <person name="Teles M."/>
            <person name="MacKenzie S."/>
            <person name="Amaro C."/>
        </authorList>
    </citation>
    <scope>NUCLEOTIDE SEQUENCE</scope>
</reference>
<dbReference type="EMBL" id="GBXM01035216">
    <property type="protein sequence ID" value="JAH73361.1"/>
    <property type="molecule type" value="Transcribed_RNA"/>
</dbReference>
<proteinExistence type="predicted"/>
<accession>A0A0E9V5U5</accession>
<organism evidence="1">
    <name type="scientific">Anguilla anguilla</name>
    <name type="common">European freshwater eel</name>
    <name type="synonym">Muraena anguilla</name>
    <dbReference type="NCBI Taxonomy" id="7936"/>
    <lineage>
        <taxon>Eukaryota</taxon>
        <taxon>Metazoa</taxon>
        <taxon>Chordata</taxon>
        <taxon>Craniata</taxon>
        <taxon>Vertebrata</taxon>
        <taxon>Euteleostomi</taxon>
        <taxon>Actinopterygii</taxon>
        <taxon>Neopterygii</taxon>
        <taxon>Teleostei</taxon>
        <taxon>Anguilliformes</taxon>
        <taxon>Anguillidae</taxon>
        <taxon>Anguilla</taxon>
    </lineage>
</organism>
<sequence>MTRASSKSLQNTPPCTHINTHIYTHTHKTYILTHTLNIPYSHIH</sequence>
<name>A0A0E9V5U5_ANGAN</name>
<dbReference type="AlphaFoldDB" id="A0A0E9V5U5"/>
<protein>
    <submittedName>
        <fullName evidence="1">Uncharacterized protein</fullName>
    </submittedName>
</protein>
<reference evidence="1" key="1">
    <citation type="submission" date="2014-11" db="EMBL/GenBank/DDBJ databases">
        <authorList>
            <person name="Amaro Gonzalez C."/>
        </authorList>
    </citation>
    <scope>NUCLEOTIDE SEQUENCE</scope>
</reference>